<dbReference type="Gene3D" id="1.10.12.10">
    <property type="entry name" value="Lyase 2-enoyl-coa Hydratase, Chain A, domain 2"/>
    <property type="match status" value="1"/>
</dbReference>
<dbReference type="RefSeq" id="WP_119770603.1">
    <property type="nucleotide sequence ID" value="NZ_QYUO01000002.1"/>
</dbReference>
<evidence type="ECO:0000313" key="4">
    <source>
        <dbReference type="Proteomes" id="UP000265955"/>
    </source>
</evidence>
<dbReference type="PANTHER" id="PTHR43459:SF1">
    <property type="entry name" value="EG:BACN32G11.4 PROTEIN"/>
    <property type="match status" value="1"/>
</dbReference>
<name>A0A3A3FJT7_9BURK</name>
<dbReference type="EMBL" id="QYUO01000002">
    <property type="protein sequence ID" value="RJF95454.1"/>
    <property type="molecule type" value="Genomic_DNA"/>
</dbReference>
<dbReference type="CDD" id="cd06558">
    <property type="entry name" value="crotonase-like"/>
    <property type="match status" value="1"/>
</dbReference>
<dbReference type="InterPro" id="IPR029045">
    <property type="entry name" value="ClpP/crotonase-like_dom_sf"/>
</dbReference>
<protein>
    <submittedName>
        <fullName evidence="3">Enoyl-CoA hydratase</fullName>
    </submittedName>
</protein>
<dbReference type="Proteomes" id="UP000265955">
    <property type="component" value="Unassembled WGS sequence"/>
</dbReference>
<reference evidence="4" key="1">
    <citation type="submission" date="2018-09" db="EMBL/GenBank/DDBJ databases">
        <authorList>
            <person name="Zhu H."/>
        </authorList>
    </citation>
    <scope>NUCLEOTIDE SEQUENCE [LARGE SCALE GENOMIC DNA]</scope>
    <source>
        <strain evidence="4">K1R23-30</strain>
    </source>
</reference>
<dbReference type="InterPro" id="IPR014748">
    <property type="entry name" value="Enoyl-CoA_hydra_C"/>
</dbReference>
<dbReference type="Pfam" id="PF00378">
    <property type="entry name" value="ECH_1"/>
    <property type="match status" value="1"/>
</dbReference>
<evidence type="ECO:0000256" key="2">
    <source>
        <dbReference type="RuleBase" id="RU003707"/>
    </source>
</evidence>
<comment type="similarity">
    <text evidence="1 2">Belongs to the enoyl-CoA hydratase/isomerase family.</text>
</comment>
<sequence>MAELVMCEIVDGIAAITLNRPDNGNALDSAMGRALITAVNEVISDKSVRTVMLTGSGKSFCVGGDIAEMRSANDLSVLMEAAISELHALIRMLKKLPIPVISALNGPIGGGGIGLALCADIVLAAESMKLRGGYSAIGLTPDLGASYLLAARAGAARAKEILLMNEPIGARQCLEWGIVNAVLPDAELHSEAWKHARRLASGASLSFGRIKHLVDGAATRSLDDHLTLEEGYMIASARSADGKEGVAAFMEKRRPYFTAK</sequence>
<dbReference type="Gene3D" id="3.90.226.10">
    <property type="entry name" value="2-enoyl-CoA Hydratase, Chain A, domain 1"/>
    <property type="match status" value="1"/>
</dbReference>
<dbReference type="AlphaFoldDB" id="A0A3A3FJT7"/>
<dbReference type="PROSITE" id="PS00166">
    <property type="entry name" value="ENOYL_COA_HYDRATASE"/>
    <property type="match status" value="1"/>
</dbReference>
<evidence type="ECO:0000256" key="1">
    <source>
        <dbReference type="ARBA" id="ARBA00005254"/>
    </source>
</evidence>
<gene>
    <name evidence="3" type="ORF">D3871_18760</name>
</gene>
<dbReference type="InterPro" id="IPR001753">
    <property type="entry name" value="Enoyl-CoA_hydra/iso"/>
</dbReference>
<accession>A0A3A3FJT7</accession>
<keyword evidence="4" id="KW-1185">Reference proteome</keyword>
<dbReference type="OrthoDB" id="9807606at2"/>
<evidence type="ECO:0000313" key="3">
    <source>
        <dbReference type="EMBL" id="RJF95454.1"/>
    </source>
</evidence>
<dbReference type="SUPFAM" id="SSF52096">
    <property type="entry name" value="ClpP/crotonase"/>
    <property type="match status" value="1"/>
</dbReference>
<dbReference type="InterPro" id="IPR018376">
    <property type="entry name" value="Enoyl-CoA_hyd/isom_CS"/>
</dbReference>
<dbReference type="PANTHER" id="PTHR43459">
    <property type="entry name" value="ENOYL-COA HYDRATASE"/>
    <property type="match status" value="1"/>
</dbReference>
<organism evidence="3 4">
    <name type="scientific">Noviherbaspirillum saxi</name>
    <dbReference type="NCBI Taxonomy" id="2320863"/>
    <lineage>
        <taxon>Bacteria</taxon>
        <taxon>Pseudomonadati</taxon>
        <taxon>Pseudomonadota</taxon>
        <taxon>Betaproteobacteria</taxon>
        <taxon>Burkholderiales</taxon>
        <taxon>Oxalobacteraceae</taxon>
        <taxon>Noviherbaspirillum</taxon>
    </lineage>
</organism>
<proteinExistence type="inferred from homology"/>
<dbReference type="GO" id="GO:0003824">
    <property type="term" value="F:catalytic activity"/>
    <property type="evidence" value="ECO:0007669"/>
    <property type="project" value="InterPro"/>
</dbReference>
<comment type="caution">
    <text evidence="3">The sequence shown here is derived from an EMBL/GenBank/DDBJ whole genome shotgun (WGS) entry which is preliminary data.</text>
</comment>